<keyword evidence="1 4" id="KW-0349">Heme</keyword>
<keyword evidence="3 4" id="KW-0408">Iron</keyword>
<evidence type="ECO:0000313" key="8">
    <source>
        <dbReference type="Proteomes" id="UP001204445"/>
    </source>
</evidence>
<gene>
    <name evidence="7" type="ORF">J2T55_002596</name>
</gene>
<name>A0AAE3L634_9GAMM</name>
<evidence type="ECO:0000259" key="6">
    <source>
        <dbReference type="PROSITE" id="PS51007"/>
    </source>
</evidence>
<feature type="domain" description="Cytochrome c" evidence="6">
    <location>
        <begin position="55"/>
        <end position="142"/>
    </location>
</feature>
<comment type="caution">
    <text evidence="7">The sequence shown here is derived from an EMBL/GenBank/DDBJ whole genome shotgun (WGS) entry which is preliminary data.</text>
</comment>
<dbReference type="Pfam" id="PF00034">
    <property type="entry name" value="Cytochrom_C"/>
    <property type="match status" value="1"/>
</dbReference>
<dbReference type="GO" id="GO:0046872">
    <property type="term" value="F:metal ion binding"/>
    <property type="evidence" value="ECO:0007669"/>
    <property type="project" value="UniProtKB-KW"/>
</dbReference>
<dbReference type="InterPro" id="IPR009056">
    <property type="entry name" value="Cyt_c-like_dom"/>
</dbReference>
<proteinExistence type="predicted"/>
<protein>
    <submittedName>
        <fullName evidence="7">Cytochrome c</fullName>
    </submittedName>
</protein>
<keyword evidence="5" id="KW-0732">Signal</keyword>
<dbReference type="GO" id="GO:0020037">
    <property type="term" value="F:heme binding"/>
    <property type="evidence" value="ECO:0007669"/>
    <property type="project" value="InterPro"/>
</dbReference>
<keyword evidence="8" id="KW-1185">Reference proteome</keyword>
<evidence type="ECO:0000256" key="5">
    <source>
        <dbReference type="SAM" id="SignalP"/>
    </source>
</evidence>
<dbReference type="RefSeq" id="WP_259057720.1">
    <property type="nucleotide sequence ID" value="NZ_JANUCT010000026.1"/>
</dbReference>
<dbReference type="SUPFAM" id="SSF46626">
    <property type="entry name" value="Cytochrome c"/>
    <property type="match status" value="1"/>
</dbReference>
<feature type="signal peptide" evidence="5">
    <location>
        <begin position="1"/>
        <end position="20"/>
    </location>
</feature>
<evidence type="ECO:0000256" key="2">
    <source>
        <dbReference type="ARBA" id="ARBA00022723"/>
    </source>
</evidence>
<dbReference type="EMBL" id="JANUCT010000026">
    <property type="protein sequence ID" value="MCS3904557.1"/>
    <property type="molecule type" value="Genomic_DNA"/>
</dbReference>
<dbReference type="Gene3D" id="1.10.760.10">
    <property type="entry name" value="Cytochrome c-like domain"/>
    <property type="match status" value="1"/>
</dbReference>
<dbReference type="Proteomes" id="UP001204445">
    <property type="component" value="Unassembled WGS sequence"/>
</dbReference>
<organism evidence="7 8">
    <name type="scientific">Methylohalomonas lacus</name>
    <dbReference type="NCBI Taxonomy" id="398773"/>
    <lineage>
        <taxon>Bacteria</taxon>
        <taxon>Pseudomonadati</taxon>
        <taxon>Pseudomonadota</taxon>
        <taxon>Gammaproteobacteria</taxon>
        <taxon>Methylohalomonadales</taxon>
        <taxon>Methylohalomonadaceae</taxon>
        <taxon>Methylohalomonas</taxon>
    </lineage>
</organism>
<keyword evidence="2 4" id="KW-0479">Metal-binding</keyword>
<sequence>MTRLMMMALVTALTSTPAGSEEPAPALGEPAPAELVQRWDLSVFADGRGLPAGSGDAASGKKIYERHCIACHAAGGAGASGDRLGRAEMGLTDEYPQKTIANFWPYATTLFDFIRRSKPFNNPGSLSNDEVYALTAYLLSLDGVIPEDTVMGRETLLEVIMPNADGFIDVWQGDTMNSEPR</sequence>
<evidence type="ECO:0000256" key="4">
    <source>
        <dbReference type="PROSITE-ProRule" id="PRU00433"/>
    </source>
</evidence>
<evidence type="ECO:0000313" key="7">
    <source>
        <dbReference type="EMBL" id="MCS3904557.1"/>
    </source>
</evidence>
<reference evidence="7" key="1">
    <citation type="submission" date="2022-08" db="EMBL/GenBank/DDBJ databases">
        <title>Genomic Encyclopedia of Type Strains, Phase III (KMG-III): the genomes of soil and plant-associated and newly described type strains.</title>
        <authorList>
            <person name="Whitman W."/>
        </authorList>
    </citation>
    <scope>NUCLEOTIDE SEQUENCE</scope>
    <source>
        <strain evidence="7">HMT 1</strain>
    </source>
</reference>
<dbReference type="PROSITE" id="PS51007">
    <property type="entry name" value="CYTC"/>
    <property type="match status" value="1"/>
</dbReference>
<evidence type="ECO:0000256" key="3">
    <source>
        <dbReference type="ARBA" id="ARBA00023004"/>
    </source>
</evidence>
<evidence type="ECO:0000256" key="1">
    <source>
        <dbReference type="ARBA" id="ARBA00022617"/>
    </source>
</evidence>
<feature type="chain" id="PRO_5042272446" evidence="5">
    <location>
        <begin position="21"/>
        <end position="181"/>
    </location>
</feature>
<dbReference type="InterPro" id="IPR036909">
    <property type="entry name" value="Cyt_c-like_dom_sf"/>
</dbReference>
<accession>A0AAE3L634</accession>
<dbReference type="AlphaFoldDB" id="A0AAE3L634"/>
<dbReference type="GO" id="GO:0009055">
    <property type="term" value="F:electron transfer activity"/>
    <property type="evidence" value="ECO:0007669"/>
    <property type="project" value="InterPro"/>
</dbReference>